<dbReference type="Gene3D" id="1.25.40.10">
    <property type="entry name" value="Tetratricopeptide repeat domain"/>
    <property type="match status" value="1"/>
</dbReference>
<evidence type="ECO:0000256" key="1">
    <source>
        <dbReference type="ARBA" id="ARBA00007626"/>
    </source>
</evidence>
<dbReference type="PANTHER" id="PTHR47941">
    <property type="entry name" value="PENTATRICOPEPTIDE REPEAT-CONTAINING PROTEIN 3, MITOCHONDRIAL"/>
    <property type="match status" value="1"/>
</dbReference>
<reference evidence="4 5" key="1">
    <citation type="journal article" date="2023" name="Plants (Basel)">
        <title>Bridging the Gap: Combining Genomics and Transcriptomics Approaches to Understand Stylosanthes scabra, an Orphan Legume from the Brazilian Caatinga.</title>
        <authorList>
            <person name="Ferreira-Neto J.R.C."/>
            <person name="da Silva M.D."/>
            <person name="Binneck E."/>
            <person name="de Melo N.F."/>
            <person name="da Silva R.H."/>
            <person name="de Melo A.L.T.M."/>
            <person name="Pandolfi V."/>
            <person name="Bustamante F.O."/>
            <person name="Brasileiro-Vidal A.C."/>
            <person name="Benko-Iseppon A.M."/>
        </authorList>
    </citation>
    <scope>NUCLEOTIDE SEQUENCE [LARGE SCALE GENOMIC DNA]</scope>
    <source>
        <tissue evidence="4">Leaves</tissue>
    </source>
</reference>
<dbReference type="Pfam" id="PF13041">
    <property type="entry name" value="PPR_2"/>
    <property type="match status" value="1"/>
</dbReference>
<organism evidence="4 5">
    <name type="scientific">Stylosanthes scabra</name>
    <dbReference type="NCBI Taxonomy" id="79078"/>
    <lineage>
        <taxon>Eukaryota</taxon>
        <taxon>Viridiplantae</taxon>
        <taxon>Streptophyta</taxon>
        <taxon>Embryophyta</taxon>
        <taxon>Tracheophyta</taxon>
        <taxon>Spermatophyta</taxon>
        <taxon>Magnoliopsida</taxon>
        <taxon>eudicotyledons</taxon>
        <taxon>Gunneridae</taxon>
        <taxon>Pentapetalae</taxon>
        <taxon>rosids</taxon>
        <taxon>fabids</taxon>
        <taxon>Fabales</taxon>
        <taxon>Fabaceae</taxon>
        <taxon>Papilionoideae</taxon>
        <taxon>50 kb inversion clade</taxon>
        <taxon>dalbergioids sensu lato</taxon>
        <taxon>Dalbergieae</taxon>
        <taxon>Pterocarpus clade</taxon>
        <taxon>Stylosanthes</taxon>
    </lineage>
</organism>
<feature type="repeat" description="PPR" evidence="3">
    <location>
        <begin position="44"/>
        <end position="78"/>
    </location>
</feature>
<dbReference type="InterPro" id="IPR011990">
    <property type="entry name" value="TPR-like_helical_dom_sf"/>
</dbReference>
<dbReference type="NCBIfam" id="TIGR00756">
    <property type="entry name" value="PPR"/>
    <property type="match status" value="3"/>
</dbReference>
<accession>A0ABU6T9B6</accession>
<keyword evidence="2" id="KW-0677">Repeat</keyword>
<feature type="repeat" description="PPR" evidence="3">
    <location>
        <begin position="9"/>
        <end position="43"/>
    </location>
</feature>
<evidence type="ECO:0008006" key="6">
    <source>
        <dbReference type="Google" id="ProtNLM"/>
    </source>
</evidence>
<keyword evidence="5" id="KW-1185">Reference proteome</keyword>
<evidence type="ECO:0000313" key="5">
    <source>
        <dbReference type="Proteomes" id="UP001341840"/>
    </source>
</evidence>
<dbReference type="SUPFAM" id="SSF48452">
    <property type="entry name" value="TPR-like"/>
    <property type="match status" value="1"/>
</dbReference>
<evidence type="ECO:0000256" key="2">
    <source>
        <dbReference type="ARBA" id="ARBA00022737"/>
    </source>
</evidence>
<dbReference type="Proteomes" id="UP001341840">
    <property type="component" value="Unassembled WGS sequence"/>
</dbReference>
<dbReference type="InterPro" id="IPR002885">
    <property type="entry name" value="PPR_rpt"/>
</dbReference>
<dbReference type="Pfam" id="PF12854">
    <property type="entry name" value="PPR_1"/>
    <property type="match status" value="1"/>
</dbReference>
<proteinExistence type="inferred from homology"/>
<feature type="repeat" description="PPR" evidence="3">
    <location>
        <begin position="79"/>
        <end position="113"/>
    </location>
</feature>
<evidence type="ECO:0000313" key="4">
    <source>
        <dbReference type="EMBL" id="MED6145120.1"/>
    </source>
</evidence>
<evidence type="ECO:0000256" key="3">
    <source>
        <dbReference type="PROSITE-ProRule" id="PRU00708"/>
    </source>
</evidence>
<sequence length="131" mass="14555">MVENSFQSDVITCNILLRGLCKAGMLEKAFNLFNTWIIKGKPVDAVTYNTLISALCKEGKLDEAFDLMIEMEGKKLGPDRYTYTAIIGGLTHAGRTEEAKKFMEKLLETSPNVISEDTSQMLGSGDMEYSE</sequence>
<comment type="caution">
    <text evidence="4">The sequence shown here is derived from an EMBL/GenBank/DDBJ whole genome shotgun (WGS) entry which is preliminary data.</text>
</comment>
<comment type="similarity">
    <text evidence="1">Belongs to the PPR family. P subfamily.</text>
</comment>
<dbReference type="EMBL" id="JASCZI010090695">
    <property type="protein sequence ID" value="MED6145120.1"/>
    <property type="molecule type" value="Genomic_DNA"/>
</dbReference>
<dbReference type="PROSITE" id="PS51375">
    <property type="entry name" value="PPR"/>
    <property type="match status" value="3"/>
</dbReference>
<gene>
    <name evidence="4" type="ORF">PIB30_022118</name>
</gene>
<name>A0ABU6T9B6_9FABA</name>
<protein>
    <recommendedName>
        <fullName evidence="6">Pentatricopeptide repeat-containing protein</fullName>
    </recommendedName>
</protein>